<protein>
    <submittedName>
        <fullName evidence="2">Uncharacterized protein</fullName>
    </submittedName>
</protein>
<gene>
    <name evidence="2" type="ORF">DYB32_008291</name>
</gene>
<name>A0A418ALR1_9STRA</name>
<proteinExistence type="predicted"/>
<evidence type="ECO:0000313" key="2">
    <source>
        <dbReference type="EMBL" id="RHY25466.1"/>
    </source>
</evidence>
<accession>A0A418ALR1</accession>
<dbReference type="Proteomes" id="UP000285060">
    <property type="component" value="Unassembled WGS sequence"/>
</dbReference>
<dbReference type="AlphaFoldDB" id="A0A418ALR1"/>
<evidence type="ECO:0000256" key="1">
    <source>
        <dbReference type="SAM" id="MobiDB-lite"/>
    </source>
</evidence>
<dbReference type="EMBL" id="QUSY01001281">
    <property type="protein sequence ID" value="RHY25466.1"/>
    <property type="molecule type" value="Genomic_DNA"/>
</dbReference>
<feature type="region of interest" description="Disordered" evidence="1">
    <location>
        <begin position="238"/>
        <end position="311"/>
    </location>
</feature>
<organism evidence="2 3">
    <name type="scientific">Aphanomyces invadans</name>
    <dbReference type="NCBI Taxonomy" id="157072"/>
    <lineage>
        <taxon>Eukaryota</taxon>
        <taxon>Sar</taxon>
        <taxon>Stramenopiles</taxon>
        <taxon>Oomycota</taxon>
        <taxon>Saprolegniomycetes</taxon>
        <taxon>Saprolegniales</taxon>
        <taxon>Verrucalvaceae</taxon>
        <taxon>Aphanomyces</taxon>
    </lineage>
</organism>
<keyword evidence="3" id="KW-1185">Reference proteome</keyword>
<reference evidence="2 3" key="1">
    <citation type="submission" date="2018-08" db="EMBL/GenBank/DDBJ databases">
        <title>Aphanomyces genome sequencing and annotation.</title>
        <authorList>
            <person name="Minardi D."/>
            <person name="Oidtmann B."/>
            <person name="Van Der Giezen M."/>
            <person name="Studholme D.J."/>
        </authorList>
    </citation>
    <scope>NUCLEOTIDE SEQUENCE [LARGE SCALE GENOMIC DNA]</scope>
    <source>
        <strain evidence="2 3">NJM0002</strain>
    </source>
</reference>
<dbReference type="VEuPathDB" id="FungiDB:H310_10179"/>
<evidence type="ECO:0000313" key="3">
    <source>
        <dbReference type="Proteomes" id="UP000285060"/>
    </source>
</evidence>
<comment type="caution">
    <text evidence="2">The sequence shown here is derived from an EMBL/GenBank/DDBJ whole genome shotgun (WGS) entry which is preliminary data.</text>
</comment>
<sequence>MARSPPPYAKDAITACLSRYSSLLDRRDAKTNAVARLETRPPASIHTKIDFRLSTALKEAQPDAAAALHQRFADTMAQRQGDLHALILDAARAELAQVNQDLQECVPTTVADLKRYFECCANVCNLDSIPDANPRAAPLAGTQGSRAAGHAWNNKIFFDDFILSVDFLDAAIKRLHYTRTLAAQQKQFKADKLAAAKHAAETMEVNLPNDLLVGQLVKRAVEKETAVLRKEINHLRASLKAATGRPGGPTGKTKMSSPPPPRNGGENPSGGAAGSKFRKKKSANANASDAKHAATAPKPRGQAPSKKKATK</sequence>
<feature type="compositionally biased region" description="Low complexity" evidence="1">
    <location>
        <begin position="283"/>
        <end position="296"/>
    </location>
</feature>